<protein>
    <submittedName>
        <fullName evidence="2">Uncharacterized protein</fullName>
    </submittedName>
</protein>
<evidence type="ECO:0000313" key="3">
    <source>
        <dbReference type="Proteomes" id="UP000826195"/>
    </source>
</evidence>
<organism evidence="2 3">
    <name type="scientific">Cotesia glomerata</name>
    <name type="common">Lepidopteran parasitic wasp</name>
    <name type="synonym">Apanteles glomeratus</name>
    <dbReference type="NCBI Taxonomy" id="32391"/>
    <lineage>
        <taxon>Eukaryota</taxon>
        <taxon>Metazoa</taxon>
        <taxon>Ecdysozoa</taxon>
        <taxon>Arthropoda</taxon>
        <taxon>Hexapoda</taxon>
        <taxon>Insecta</taxon>
        <taxon>Pterygota</taxon>
        <taxon>Neoptera</taxon>
        <taxon>Endopterygota</taxon>
        <taxon>Hymenoptera</taxon>
        <taxon>Apocrita</taxon>
        <taxon>Ichneumonoidea</taxon>
        <taxon>Braconidae</taxon>
        <taxon>Microgastrinae</taxon>
        <taxon>Cotesia</taxon>
    </lineage>
</organism>
<keyword evidence="1" id="KW-1133">Transmembrane helix</keyword>
<dbReference type="Proteomes" id="UP000826195">
    <property type="component" value="Unassembled WGS sequence"/>
</dbReference>
<sequence>MAFTSQPAMMFELYLWPAIIRFLQVALDSVLFGANILSYRHPQNVTQLFLKTNRFMRGKRNYSTRDKGQ</sequence>
<reference evidence="2 3" key="1">
    <citation type="journal article" date="2021" name="J. Hered.">
        <title>A chromosome-level genome assembly of the parasitoid wasp, Cotesia glomerata (Hymenoptera: Braconidae).</title>
        <authorList>
            <person name="Pinto B.J."/>
            <person name="Weis J.J."/>
            <person name="Gamble T."/>
            <person name="Ode P.J."/>
            <person name="Paul R."/>
            <person name="Zaspel J.M."/>
        </authorList>
    </citation>
    <scope>NUCLEOTIDE SEQUENCE [LARGE SCALE GENOMIC DNA]</scope>
    <source>
        <strain evidence="2">CgM1</strain>
    </source>
</reference>
<proteinExistence type="predicted"/>
<dbReference type="EMBL" id="JAHXZJ010001864">
    <property type="protein sequence ID" value="KAH0549851.1"/>
    <property type="molecule type" value="Genomic_DNA"/>
</dbReference>
<evidence type="ECO:0000256" key="1">
    <source>
        <dbReference type="SAM" id="Phobius"/>
    </source>
</evidence>
<keyword evidence="1" id="KW-0472">Membrane</keyword>
<name>A0AAV7IDP7_COTGL</name>
<keyword evidence="1" id="KW-0812">Transmembrane</keyword>
<keyword evidence="3" id="KW-1185">Reference proteome</keyword>
<accession>A0AAV7IDP7</accession>
<gene>
    <name evidence="2" type="ORF">KQX54_015274</name>
</gene>
<dbReference type="AlphaFoldDB" id="A0AAV7IDP7"/>
<comment type="caution">
    <text evidence="2">The sequence shown here is derived from an EMBL/GenBank/DDBJ whole genome shotgun (WGS) entry which is preliminary data.</text>
</comment>
<evidence type="ECO:0000313" key="2">
    <source>
        <dbReference type="EMBL" id="KAH0549851.1"/>
    </source>
</evidence>
<feature type="transmembrane region" description="Helical" evidence="1">
    <location>
        <begin position="14"/>
        <end position="37"/>
    </location>
</feature>